<dbReference type="InParanoid" id="D7FPC6"/>
<accession>D7FPC6</accession>
<evidence type="ECO:0000256" key="1">
    <source>
        <dbReference type="SAM" id="MobiDB-lite"/>
    </source>
</evidence>
<feature type="region of interest" description="Disordered" evidence="1">
    <location>
        <begin position="1"/>
        <end position="26"/>
    </location>
</feature>
<dbReference type="EMBL" id="FN648347">
    <property type="protein sequence ID" value="CBJ30385.1"/>
    <property type="molecule type" value="Genomic_DNA"/>
</dbReference>
<evidence type="ECO:0000313" key="3">
    <source>
        <dbReference type="Proteomes" id="UP000002630"/>
    </source>
</evidence>
<organism evidence="2 3">
    <name type="scientific">Ectocarpus siliculosus</name>
    <name type="common">Brown alga</name>
    <name type="synonym">Conferva siliculosa</name>
    <dbReference type="NCBI Taxonomy" id="2880"/>
    <lineage>
        <taxon>Eukaryota</taxon>
        <taxon>Sar</taxon>
        <taxon>Stramenopiles</taxon>
        <taxon>Ochrophyta</taxon>
        <taxon>PX clade</taxon>
        <taxon>Phaeophyceae</taxon>
        <taxon>Ectocarpales</taxon>
        <taxon>Ectocarpaceae</taxon>
        <taxon>Ectocarpus</taxon>
    </lineage>
</organism>
<dbReference type="Proteomes" id="UP000002630">
    <property type="component" value="Linkage Group LG10"/>
</dbReference>
<protein>
    <submittedName>
        <fullName evidence="2">Uncharacterized protein</fullName>
    </submittedName>
</protein>
<sequence length="26" mass="2584">MAEATGGTAEGQEGGAGHTTGREDHR</sequence>
<evidence type="ECO:0000313" key="2">
    <source>
        <dbReference type="EMBL" id="CBJ30385.1"/>
    </source>
</evidence>
<name>D7FPC6_ECTSI</name>
<feature type="compositionally biased region" description="Gly residues" evidence="1">
    <location>
        <begin position="8"/>
        <end position="18"/>
    </location>
</feature>
<proteinExistence type="predicted"/>
<dbReference type="AlphaFoldDB" id="D7FPC6"/>
<gene>
    <name evidence="2" type="ORF">Esi_0188_0040</name>
</gene>
<reference evidence="2 3" key="1">
    <citation type="journal article" date="2010" name="Nature">
        <title>The Ectocarpus genome and the independent evolution of multicellularity in brown algae.</title>
        <authorList>
            <person name="Cock J.M."/>
            <person name="Sterck L."/>
            <person name="Rouze P."/>
            <person name="Scornet D."/>
            <person name="Allen A.E."/>
            <person name="Amoutzias G."/>
            <person name="Anthouard V."/>
            <person name="Artiguenave F."/>
            <person name="Aury J.M."/>
            <person name="Badger J.H."/>
            <person name="Beszteri B."/>
            <person name="Billiau K."/>
            <person name="Bonnet E."/>
            <person name="Bothwell J.H."/>
            <person name="Bowler C."/>
            <person name="Boyen C."/>
            <person name="Brownlee C."/>
            <person name="Carrano C.J."/>
            <person name="Charrier B."/>
            <person name="Cho G.Y."/>
            <person name="Coelho S.M."/>
            <person name="Collen J."/>
            <person name="Corre E."/>
            <person name="Da Silva C."/>
            <person name="Delage L."/>
            <person name="Delaroque N."/>
            <person name="Dittami S.M."/>
            <person name="Doulbeau S."/>
            <person name="Elias M."/>
            <person name="Farnham G."/>
            <person name="Gachon C.M."/>
            <person name="Gschloessl B."/>
            <person name="Heesch S."/>
            <person name="Jabbari K."/>
            <person name="Jubin C."/>
            <person name="Kawai H."/>
            <person name="Kimura K."/>
            <person name="Kloareg B."/>
            <person name="Kupper F.C."/>
            <person name="Lang D."/>
            <person name="Le Bail A."/>
            <person name="Leblanc C."/>
            <person name="Lerouge P."/>
            <person name="Lohr M."/>
            <person name="Lopez P.J."/>
            <person name="Martens C."/>
            <person name="Maumus F."/>
            <person name="Michel G."/>
            <person name="Miranda-Saavedra D."/>
            <person name="Morales J."/>
            <person name="Moreau H."/>
            <person name="Motomura T."/>
            <person name="Nagasato C."/>
            <person name="Napoli C.A."/>
            <person name="Nelson D.R."/>
            <person name="Nyvall-Collen P."/>
            <person name="Peters A.F."/>
            <person name="Pommier C."/>
            <person name="Potin P."/>
            <person name="Poulain J."/>
            <person name="Quesneville H."/>
            <person name="Read B."/>
            <person name="Rensing S.A."/>
            <person name="Ritter A."/>
            <person name="Rousvoal S."/>
            <person name="Samanta M."/>
            <person name="Samson G."/>
            <person name="Schroeder D.C."/>
            <person name="Segurens B."/>
            <person name="Strittmatter M."/>
            <person name="Tonon T."/>
            <person name="Tregear J.W."/>
            <person name="Valentin K."/>
            <person name="von Dassow P."/>
            <person name="Yamagishi T."/>
            <person name="Van de Peer Y."/>
            <person name="Wincker P."/>
        </authorList>
    </citation>
    <scope>NUCLEOTIDE SEQUENCE [LARGE SCALE GENOMIC DNA]</scope>
    <source>
        <strain evidence="3">Ec32 / CCAP1310/4</strain>
    </source>
</reference>
<dbReference type="EMBL" id="FN649735">
    <property type="protein sequence ID" value="CBJ30385.1"/>
    <property type="molecule type" value="Genomic_DNA"/>
</dbReference>
<keyword evidence="3" id="KW-1185">Reference proteome</keyword>